<dbReference type="AlphaFoldDB" id="A0A8S9ZDR5"/>
<dbReference type="InterPro" id="IPR014721">
    <property type="entry name" value="Ribsml_uS5_D2-typ_fold_subgr"/>
</dbReference>
<comment type="caution">
    <text evidence="2">The sequence shown here is derived from an EMBL/GenBank/DDBJ whole genome shotgun (WGS) entry which is preliminary data.</text>
</comment>
<feature type="domain" description="Lon proteolytic" evidence="1">
    <location>
        <begin position="215"/>
        <end position="310"/>
    </location>
</feature>
<dbReference type="GO" id="GO:0005524">
    <property type="term" value="F:ATP binding"/>
    <property type="evidence" value="ECO:0007669"/>
    <property type="project" value="InterPro"/>
</dbReference>
<dbReference type="Gene3D" id="3.30.230.10">
    <property type="match status" value="1"/>
</dbReference>
<dbReference type="InterPro" id="IPR027065">
    <property type="entry name" value="Lon_Prtase"/>
</dbReference>
<reference evidence="2" key="1">
    <citation type="journal article" date="2020" name="Ecol. Evol.">
        <title>Genome structure and content of the rice root-knot nematode (Meloidogyne graminicola).</title>
        <authorList>
            <person name="Phan N.T."/>
            <person name="Danchin E.G.J."/>
            <person name="Klopp C."/>
            <person name="Perfus-Barbeoch L."/>
            <person name="Kozlowski D.K."/>
            <person name="Koutsovoulos G.D."/>
            <person name="Lopez-Roques C."/>
            <person name="Bouchez O."/>
            <person name="Zahm M."/>
            <person name="Besnard G."/>
            <person name="Bellafiore S."/>
        </authorList>
    </citation>
    <scope>NUCLEOTIDE SEQUENCE</scope>
    <source>
        <strain evidence="2">VN-18</strain>
    </source>
</reference>
<gene>
    <name evidence="2" type="ORF">Mgra_00009129</name>
</gene>
<dbReference type="Pfam" id="PF05362">
    <property type="entry name" value="Lon_C"/>
    <property type="match status" value="1"/>
</dbReference>
<dbReference type="InterPro" id="IPR020568">
    <property type="entry name" value="Ribosomal_Su5_D2-typ_SF"/>
</dbReference>
<organism evidence="2 3">
    <name type="scientific">Meloidogyne graminicola</name>
    <dbReference type="NCBI Taxonomy" id="189291"/>
    <lineage>
        <taxon>Eukaryota</taxon>
        <taxon>Metazoa</taxon>
        <taxon>Ecdysozoa</taxon>
        <taxon>Nematoda</taxon>
        <taxon>Chromadorea</taxon>
        <taxon>Rhabditida</taxon>
        <taxon>Tylenchina</taxon>
        <taxon>Tylenchomorpha</taxon>
        <taxon>Tylenchoidea</taxon>
        <taxon>Meloidogynidae</taxon>
        <taxon>Meloidogyninae</taxon>
        <taxon>Meloidogyne</taxon>
    </lineage>
</organism>
<sequence length="318" mass="35306">MEDSSNKIFPKQTESTPSLKTAIEVKVSSSLLSLSKKVTERNAESKRRLLEFLKDFSRLDATQSGSIEDDTKPGCSSTVQNTSHSELLMEIQKNTPLNMRLKADYNGKSQTTSEYAPSSYYWGKDFKSVKLPIGVANIYTYSSYKGQSFGNVHTCAAHLSRHPVGKFFVIGGGDGDLTQHAFKDKEYAVKFATKKGFEIPPGYFYFDLNPPEQKRSGPSADLSMVIACLSRILDMLPASDIAYSAEIDESGGLIAIGGLPERMAAVKALGKTKMLLAKDNEKDYKELDKKLTEGVTFVFAANFEELFEKHIFPQLREK</sequence>
<dbReference type="GO" id="GO:0004252">
    <property type="term" value="F:serine-type endopeptidase activity"/>
    <property type="evidence" value="ECO:0007669"/>
    <property type="project" value="InterPro"/>
</dbReference>
<keyword evidence="3" id="KW-1185">Reference proteome</keyword>
<evidence type="ECO:0000313" key="3">
    <source>
        <dbReference type="Proteomes" id="UP000605970"/>
    </source>
</evidence>
<proteinExistence type="predicted"/>
<evidence type="ECO:0000313" key="2">
    <source>
        <dbReference type="EMBL" id="KAF7629851.1"/>
    </source>
</evidence>
<dbReference type="GO" id="GO:0004176">
    <property type="term" value="F:ATP-dependent peptidase activity"/>
    <property type="evidence" value="ECO:0007669"/>
    <property type="project" value="InterPro"/>
</dbReference>
<dbReference type="PANTHER" id="PTHR43718">
    <property type="entry name" value="LON PROTEASE"/>
    <property type="match status" value="1"/>
</dbReference>
<dbReference type="InterPro" id="IPR008269">
    <property type="entry name" value="Lon_proteolytic"/>
</dbReference>
<dbReference type="PRINTS" id="PR00830">
    <property type="entry name" value="ENDOLAPTASE"/>
</dbReference>
<dbReference type="PANTHER" id="PTHR43718:SF2">
    <property type="entry name" value="LON PROTEASE HOMOLOG, MITOCHONDRIAL"/>
    <property type="match status" value="1"/>
</dbReference>
<dbReference type="SUPFAM" id="SSF54211">
    <property type="entry name" value="Ribosomal protein S5 domain 2-like"/>
    <property type="match status" value="1"/>
</dbReference>
<dbReference type="GO" id="GO:0006515">
    <property type="term" value="P:protein quality control for misfolded or incompletely synthesized proteins"/>
    <property type="evidence" value="ECO:0007669"/>
    <property type="project" value="TreeGrafter"/>
</dbReference>
<dbReference type="OrthoDB" id="2411602at2759"/>
<name>A0A8S9ZDR5_9BILA</name>
<evidence type="ECO:0000259" key="1">
    <source>
        <dbReference type="Pfam" id="PF05362"/>
    </source>
</evidence>
<dbReference type="EMBL" id="JABEBT010000139">
    <property type="protein sequence ID" value="KAF7629851.1"/>
    <property type="molecule type" value="Genomic_DNA"/>
</dbReference>
<dbReference type="Proteomes" id="UP000605970">
    <property type="component" value="Unassembled WGS sequence"/>
</dbReference>
<protein>
    <submittedName>
        <fullName evidence="2">Lon proteolytic domain-containing protein</fullName>
    </submittedName>
</protein>
<accession>A0A8S9ZDR5</accession>